<dbReference type="GO" id="GO:0015937">
    <property type="term" value="P:coenzyme A biosynthetic process"/>
    <property type="evidence" value="ECO:0007669"/>
    <property type="project" value="UniProtKB-UniRule"/>
</dbReference>
<dbReference type="SUPFAM" id="SSF54211">
    <property type="entry name" value="Ribosomal protein S5 domain 2-like"/>
    <property type="match status" value="1"/>
</dbReference>
<comment type="pathway">
    <text evidence="1">Cofactor biosynthesis; coenzyme A biosynthesis.</text>
</comment>
<proteinExistence type="inferred from homology"/>
<keyword evidence="1 3" id="KW-0418">Kinase</keyword>
<evidence type="ECO:0000313" key="4">
    <source>
        <dbReference type="Proteomes" id="UP000600363"/>
    </source>
</evidence>
<dbReference type="RefSeq" id="WP_042685872.1">
    <property type="nucleotide sequence ID" value="NZ_DUIH01000009.1"/>
</dbReference>
<feature type="domain" description="GHMP kinase N-terminal" evidence="2">
    <location>
        <begin position="63"/>
        <end position="142"/>
    </location>
</feature>
<organism evidence="3 4">
    <name type="scientific">Methermicoccus shengliensis</name>
    <dbReference type="NCBI Taxonomy" id="660064"/>
    <lineage>
        <taxon>Archaea</taxon>
        <taxon>Methanobacteriati</taxon>
        <taxon>Methanobacteriota</taxon>
        <taxon>Stenosarchaea group</taxon>
        <taxon>Methanomicrobia</taxon>
        <taxon>Methanosarcinales</taxon>
        <taxon>Methermicoccaceae</taxon>
        <taxon>Methermicoccus</taxon>
    </lineage>
</organism>
<dbReference type="EC" id="2.7.1.169" evidence="1"/>
<protein>
    <recommendedName>
        <fullName evidence="1">Pantoate kinase</fullName>
        <shortName evidence="1">PoK</shortName>
        <ecNumber evidence="1">2.7.1.169</ecNumber>
    </recommendedName>
</protein>
<comment type="catalytic activity">
    <reaction evidence="1">
        <text>(R)-pantoate + ATP = (R)-4-phosphopantoate + ADP + H(+)</text>
        <dbReference type="Rhea" id="RHEA:28246"/>
        <dbReference type="ChEBI" id="CHEBI:15378"/>
        <dbReference type="ChEBI" id="CHEBI:15980"/>
        <dbReference type="ChEBI" id="CHEBI:30616"/>
        <dbReference type="ChEBI" id="CHEBI:61294"/>
        <dbReference type="ChEBI" id="CHEBI:456216"/>
        <dbReference type="EC" id="2.7.1.169"/>
    </reaction>
</comment>
<dbReference type="InterPro" id="IPR012043">
    <property type="entry name" value="PoK"/>
</dbReference>
<dbReference type="UniPathway" id="UPA00241"/>
<keyword evidence="1" id="KW-0067">ATP-binding</keyword>
<dbReference type="AlphaFoldDB" id="A0A832RUB6"/>
<comment type="caution">
    <text evidence="3">The sequence shown here is derived from an EMBL/GenBank/DDBJ whole genome shotgun (WGS) entry which is preliminary data.</text>
</comment>
<dbReference type="GO" id="GO:0016301">
    <property type="term" value="F:kinase activity"/>
    <property type="evidence" value="ECO:0007669"/>
    <property type="project" value="UniProtKB-UniRule"/>
</dbReference>
<name>A0A832RUB6_9EURY</name>
<comment type="similarity">
    <text evidence="1">Belongs to the GHMP kinase family. PoK subfamily.</text>
</comment>
<dbReference type="GO" id="GO:0005524">
    <property type="term" value="F:ATP binding"/>
    <property type="evidence" value="ECO:0007669"/>
    <property type="project" value="UniProtKB-KW"/>
</dbReference>
<dbReference type="PANTHER" id="PTHR42282:SF1">
    <property type="entry name" value="PANTOATE KINASE"/>
    <property type="match status" value="1"/>
</dbReference>
<dbReference type="HAMAP" id="MF_02223">
    <property type="entry name" value="Pantoate_kinase"/>
    <property type="match status" value="1"/>
</dbReference>
<evidence type="ECO:0000256" key="1">
    <source>
        <dbReference type="HAMAP-Rule" id="MF_02223"/>
    </source>
</evidence>
<dbReference type="Pfam" id="PF00288">
    <property type="entry name" value="GHMP_kinases_N"/>
    <property type="match status" value="1"/>
</dbReference>
<keyword evidence="1" id="KW-0173">Coenzyme A biosynthesis</keyword>
<dbReference type="PANTHER" id="PTHR42282">
    <property type="entry name" value="PANTOATE KINASE-RELATED"/>
    <property type="match status" value="1"/>
</dbReference>
<dbReference type="InterPro" id="IPR014721">
    <property type="entry name" value="Ribsml_uS5_D2-typ_fold_subgr"/>
</dbReference>
<gene>
    <name evidence="3" type="ORF">HA299_02295</name>
</gene>
<comment type="function">
    <text evidence="1">Phosphorylates (R)-pantoate to form (R)-4-phosphopantoate in the CoA biosynthesis pathway.</text>
</comment>
<dbReference type="InterPro" id="IPR006204">
    <property type="entry name" value="GHMP_kinase_N_dom"/>
</dbReference>
<dbReference type="PIRSF" id="PIRSF016896">
    <property type="entry name" value="GHMP_arc_MJ0969"/>
    <property type="match status" value="1"/>
</dbReference>
<evidence type="ECO:0000313" key="3">
    <source>
        <dbReference type="EMBL" id="HIH69442.1"/>
    </source>
</evidence>
<dbReference type="Proteomes" id="UP000600363">
    <property type="component" value="Unassembled WGS sequence"/>
</dbReference>
<accession>A0A832RUB6</accession>
<dbReference type="EMBL" id="DUIH01000009">
    <property type="protein sequence ID" value="HIH69442.1"/>
    <property type="molecule type" value="Genomic_DNA"/>
</dbReference>
<evidence type="ECO:0000259" key="2">
    <source>
        <dbReference type="Pfam" id="PF00288"/>
    </source>
</evidence>
<dbReference type="Gene3D" id="3.30.230.10">
    <property type="match status" value="1"/>
</dbReference>
<keyword evidence="1" id="KW-0808">Transferase</keyword>
<keyword evidence="1" id="KW-0547">Nucleotide-binding</keyword>
<dbReference type="InterPro" id="IPR020568">
    <property type="entry name" value="Ribosomal_Su5_D2-typ_SF"/>
</dbReference>
<reference evidence="3" key="1">
    <citation type="journal article" date="2020" name="bioRxiv">
        <title>A rank-normalized archaeal taxonomy based on genome phylogeny resolves widespread incomplete and uneven classifications.</title>
        <authorList>
            <person name="Rinke C."/>
            <person name="Chuvochina M."/>
            <person name="Mussig A.J."/>
            <person name="Chaumeil P.-A."/>
            <person name="Waite D.W."/>
            <person name="Whitman W.B."/>
            <person name="Parks D.H."/>
            <person name="Hugenholtz P."/>
        </authorList>
    </citation>
    <scope>NUCLEOTIDE SEQUENCE</scope>
    <source>
        <strain evidence="3">UBA12518</strain>
    </source>
</reference>
<sequence length="278" mass="29430">MGHSSTSRAHAPAHITGFFAPHMEEDARKSGSVGCGITLSQRGGCVVAGHGTSYRGKQVSCRVVERALAMLGIEGVGVHLYSDAPVGCGLGMSGAFALSACMAACQHLKTPKTMREILTAAHCSEVECRTGLGDVVAQCTGGLVMRLKPGIPPIGEVDCIPTSPAIISYVARGRMDTSEVLTEMDTSKIGRLGRWALRQMLKKPTLEQFFRLSRDFARESGLATPWVLDVMEAVEAEGGLCSMAMLGECVFALGVPRALEEFGTPHVCYLSTQRAGLG</sequence>